<dbReference type="Proteomes" id="UP000823775">
    <property type="component" value="Unassembled WGS sequence"/>
</dbReference>
<feature type="non-terminal residue" evidence="1">
    <location>
        <position position="75"/>
    </location>
</feature>
<organism evidence="1 2">
    <name type="scientific">Datura stramonium</name>
    <name type="common">Jimsonweed</name>
    <name type="synonym">Common thornapple</name>
    <dbReference type="NCBI Taxonomy" id="4076"/>
    <lineage>
        <taxon>Eukaryota</taxon>
        <taxon>Viridiplantae</taxon>
        <taxon>Streptophyta</taxon>
        <taxon>Embryophyta</taxon>
        <taxon>Tracheophyta</taxon>
        <taxon>Spermatophyta</taxon>
        <taxon>Magnoliopsida</taxon>
        <taxon>eudicotyledons</taxon>
        <taxon>Gunneridae</taxon>
        <taxon>Pentapetalae</taxon>
        <taxon>asterids</taxon>
        <taxon>lamiids</taxon>
        <taxon>Solanales</taxon>
        <taxon>Solanaceae</taxon>
        <taxon>Solanoideae</taxon>
        <taxon>Datureae</taxon>
        <taxon>Datura</taxon>
    </lineage>
</organism>
<reference evidence="1 2" key="1">
    <citation type="journal article" date="2021" name="BMC Genomics">
        <title>Datura genome reveals duplications of psychoactive alkaloid biosynthetic genes and high mutation rate following tissue culture.</title>
        <authorList>
            <person name="Rajewski A."/>
            <person name="Carter-House D."/>
            <person name="Stajich J."/>
            <person name="Litt A."/>
        </authorList>
    </citation>
    <scope>NUCLEOTIDE SEQUENCE [LARGE SCALE GENOMIC DNA]</scope>
    <source>
        <strain evidence="1">AR-01</strain>
    </source>
</reference>
<name>A0ABS8Y856_DATST</name>
<gene>
    <name evidence="1" type="ORF">HAX54_027918</name>
</gene>
<evidence type="ECO:0000313" key="2">
    <source>
        <dbReference type="Proteomes" id="UP000823775"/>
    </source>
</evidence>
<comment type="caution">
    <text evidence="1">The sequence shown here is derived from an EMBL/GenBank/DDBJ whole genome shotgun (WGS) entry which is preliminary data.</text>
</comment>
<protein>
    <submittedName>
        <fullName evidence="1">Uncharacterized protein</fullName>
    </submittedName>
</protein>
<feature type="non-terminal residue" evidence="1">
    <location>
        <position position="1"/>
    </location>
</feature>
<accession>A0ABS8Y856</accession>
<sequence>LECPSDMSGADMPREATCQCPPHSAGMGMRLASLVLDRHGHAPSGPLAWQAWGCAHRPSRSADMGMPPNFPLTRP</sequence>
<dbReference type="EMBL" id="JACEIK010034070">
    <property type="protein sequence ID" value="MCE5166838.1"/>
    <property type="molecule type" value="Genomic_DNA"/>
</dbReference>
<proteinExistence type="predicted"/>
<keyword evidence="2" id="KW-1185">Reference proteome</keyword>
<evidence type="ECO:0000313" key="1">
    <source>
        <dbReference type="EMBL" id="MCE5166838.1"/>
    </source>
</evidence>